<dbReference type="SUPFAM" id="SSF56784">
    <property type="entry name" value="HAD-like"/>
    <property type="match status" value="1"/>
</dbReference>
<dbReference type="GO" id="GO:0016787">
    <property type="term" value="F:hydrolase activity"/>
    <property type="evidence" value="ECO:0007669"/>
    <property type="project" value="UniProtKB-KW"/>
</dbReference>
<dbReference type="PANTHER" id="PTHR10000:SF8">
    <property type="entry name" value="HAD SUPERFAMILY HYDROLASE-LIKE, TYPE 3"/>
    <property type="match status" value="1"/>
</dbReference>
<organism evidence="1 2">
    <name type="scientific">Deinococcus piscis</name>
    <dbReference type="NCBI Taxonomy" id="394230"/>
    <lineage>
        <taxon>Bacteria</taxon>
        <taxon>Thermotogati</taxon>
        <taxon>Deinococcota</taxon>
        <taxon>Deinococci</taxon>
        <taxon>Deinococcales</taxon>
        <taxon>Deinococcaceae</taxon>
        <taxon>Deinococcus</taxon>
    </lineage>
</organism>
<proteinExistence type="predicted"/>
<dbReference type="Gene3D" id="3.30.1240.10">
    <property type="match status" value="1"/>
</dbReference>
<dbReference type="Proteomes" id="UP000632154">
    <property type="component" value="Unassembled WGS sequence"/>
</dbReference>
<gene>
    <name evidence="1" type="ORF">GCM10017783_00170</name>
</gene>
<evidence type="ECO:0000313" key="1">
    <source>
        <dbReference type="EMBL" id="GHF92401.1"/>
    </source>
</evidence>
<dbReference type="EMBL" id="BNAL01000001">
    <property type="protein sequence ID" value="GHF92401.1"/>
    <property type="molecule type" value="Genomic_DNA"/>
</dbReference>
<comment type="caution">
    <text evidence="1">The sequence shown here is derived from an EMBL/GenBank/DDBJ whole genome shotgun (WGS) entry which is preliminary data.</text>
</comment>
<dbReference type="Pfam" id="PF08282">
    <property type="entry name" value="Hydrolase_3"/>
    <property type="match status" value="1"/>
</dbReference>
<sequence>MKSERIRPASLPLLLAFDLDGTLVPELGGEVPAPTAGALRRLHGLGVQLAVITGRDLVPPAIAAAVPFSALASQNGGRVEIGGELHTSAQFTDTELEAILAHELEGARLILYSEGLLYLDLPPGERLPDWIVTRGHRPLAEAQGRAIEKVGFFHPGVAGHAERLRATQPQLVLTGAQPPYDQYLTVTPQGAHKGAALALLAEALGVPLARTVVFGDTDNDIAMFEVAGYAVQSGDLPLLAEHADESIAGPQALGAWLSELADTLEAGA</sequence>
<dbReference type="PANTHER" id="PTHR10000">
    <property type="entry name" value="PHOSPHOSERINE PHOSPHATASE"/>
    <property type="match status" value="1"/>
</dbReference>
<dbReference type="InterPro" id="IPR036412">
    <property type="entry name" value="HAD-like_sf"/>
</dbReference>
<dbReference type="InterPro" id="IPR023214">
    <property type="entry name" value="HAD_sf"/>
</dbReference>
<keyword evidence="1" id="KW-0378">Hydrolase</keyword>
<keyword evidence="2" id="KW-1185">Reference proteome</keyword>
<accession>A0ABQ3JXD4</accession>
<evidence type="ECO:0000313" key="2">
    <source>
        <dbReference type="Proteomes" id="UP000632154"/>
    </source>
</evidence>
<dbReference type="Gene3D" id="3.40.50.1000">
    <property type="entry name" value="HAD superfamily/HAD-like"/>
    <property type="match status" value="1"/>
</dbReference>
<name>A0ABQ3JXD4_9DEIO</name>
<protein>
    <submittedName>
        <fullName evidence="1">Hydrolase</fullName>
    </submittedName>
</protein>
<reference evidence="2" key="1">
    <citation type="journal article" date="2019" name="Int. J. Syst. Evol. Microbiol.">
        <title>The Global Catalogue of Microorganisms (GCM) 10K type strain sequencing project: providing services to taxonomists for standard genome sequencing and annotation.</title>
        <authorList>
            <consortium name="The Broad Institute Genomics Platform"/>
            <consortium name="The Broad Institute Genome Sequencing Center for Infectious Disease"/>
            <person name="Wu L."/>
            <person name="Ma J."/>
        </authorList>
    </citation>
    <scope>NUCLEOTIDE SEQUENCE [LARGE SCALE GENOMIC DNA]</scope>
    <source>
        <strain evidence="2">CGMCC 1.18439</strain>
    </source>
</reference>
<dbReference type="RefSeq" id="WP_189641629.1">
    <property type="nucleotide sequence ID" value="NZ_BNAL01000001.1"/>
</dbReference>